<accession>A0A928V5Q6</accession>
<dbReference type="EMBL" id="PRDL01000001">
    <property type="protein sequence ID" value="MBE8717351.1"/>
    <property type="molecule type" value="Genomic_DNA"/>
</dbReference>
<keyword evidence="2" id="KW-1185">Reference proteome</keyword>
<dbReference type="PROSITE" id="PS51257">
    <property type="entry name" value="PROKAR_LIPOPROTEIN"/>
    <property type="match status" value="1"/>
</dbReference>
<comment type="caution">
    <text evidence="1">The sequence shown here is derived from an EMBL/GenBank/DDBJ whole genome shotgun (WGS) entry which is preliminary data.</text>
</comment>
<dbReference type="Pfam" id="PF14315">
    <property type="entry name" value="DUF4380"/>
    <property type="match status" value="1"/>
</dbReference>
<dbReference type="AlphaFoldDB" id="A0A928V5Q6"/>
<dbReference type="InterPro" id="IPR025488">
    <property type="entry name" value="DUF4380"/>
</dbReference>
<evidence type="ECO:0000313" key="1">
    <source>
        <dbReference type="EMBL" id="MBE8717351.1"/>
    </source>
</evidence>
<gene>
    <name evidence="1" type="ORF">C4F51_09140</name>
</gene>
<organism evidence="1 2">
    <name type="scientific">Cellvibrio polysaccharolyticus</name>
    <dbReference type="NCBI Taxonomy" id="2082724"/>
    <lineage>
        <taxon>Bacteria</taxon>
        <taxon>Pseudomonadati</taxon>
        <taxon>Pseudomonadota</taxon>
        <taxon>Gammaproteobacteria</taxon>
        <taxon>Cellvibrionales</taxon>
        <taxon>Cellvibrionaceae</taxon>
        <taxon>Cellvibrio</taxon>
    </lineage>
</organism>
<sequence>MVKAKCWLLGVLIAGLVTGCDQSGLELSVSHNTATPPAFVMQQGNDFVVEHGAIQLGLKPLIGGRVASLKYNGHELMKTQDPARNVLWGGVFWSSPQSDWGWPPIEAHDSKPYKVTVDADSLLFASQTDPRTGFKISKRFSVIPGSEALRFHYRIYNHSQETRSIAPWEITRLKPGGITLYPKGEEGYQSGIFYLLPVVERDGIVWQKYNMQNLQKDHHKLMADGSEGWLAYVNEGYLIIKQFEDVPVAKTAPGEGEIELFVGAERSSMELQQQGPLTSLKAGEYLEWDVVWHVHKVPEGIPLKEGSEALVSYIRDQVAKTALKP</sequence>
<reference evidence="1" key="1">
    <citation type="submission" date="2018-07" db="EMBL/GenBank/DDBJ databases">
        <title>Genome assembly of strain Ka43.</title>
        <authorList>
            <person name="Kukolya J."/>
            <person name="Nagy I."/>
            <person name="Horvath B."/>
            <person name="Toth A."/>
        </authorList>
    </citation>
    <scope>NUCLEOTIDE SEQUENCE</scope>
    <source>
        <strain evidence="1">KB43</strain>
    </source>
</reference>
<dbReference type="Proteomes" id="UP000652567">
    <property type="component" value="Unassembled WGS sequence"/>
</dbReference>
<evidence type="ECO:0000313" key="2">
    <source>
        <dbReference type="Proteomes" id="UP000652567"/>
    </source>
</evidence>
<name>A0A928V5Q6_9GAMM</name>
<protein>
    <submittedName>
        <fullName evidence="1">DUF4380 domain-containing protein</fullName>
    </submittedName>
</protein>
<proteinExistence type="predicted"/>